<dbReference type="OrthoDB" id="9804707at2"/>
<comment type="subcellular location">
    <subcellularLocation>
        <location evidence="3 16">Cytoplasm</location>
    </subcellularLocation>
</comment>
<keyword evidence="9 16" id="KW-0547">Nucleotide-binding</keyword>
<evidence type="ECO:0000256" key="9">
    <source>
        <dbReference type="ARBA" id="ARBA00022741"/>
    </source>
</evidence>
<keyword evidence="11 16" id="KW-0067">ATP-binding</keyword>
<keyword evidence="7 16" id="KW-0963">Cytoplasm</keyword>
<evidence type="ECO:0000256" key="1">
    <source>
        <dbReference type="ARBA" id="ARBA00001206"/>
    </source>
</evidence>
<dbReference type="KEGG" id="rmr:Rmar_0383"/>
<sequence length="257" mass="27658">MTWLALDLGNSALKGGLFEADRLVHTFRVAGPDAAGLQQQLAAALRDYRPTRAAMASVVPARTPVVQETVQQLSGVRPALIGPDWRLPFTLAYETPHTLGTDRLAAAVAAWELYGRPRRRPVLALLAGTAFTIEVIDEHGCYQGGVIAPGPSLMRQALAEGTAQLPEVPLEWPPSPVGRSTRTAIQAGLLYGFVESARGLLRRVAETLATAPLVILSGGWASLLQTHLGQQIDVHDPHLVLRGVYLLLERNPDRGLP</sequence>
<dbReference type="PANTHER" id="PTHR34265:SF1">
    <property type="entry name" value="TYPE III PANTOTHENATE KINASE"/>
    <property type="match status" value="1"/>
</dbReference>
<dbReference type="STRING" id="518766.Rmar_0383"/>
<evidence type="ECO:0000256" key="12">
    <source>
        <dbReference type="ARBA" id="ARBA00022958"/>
    </source>
</evidence>
<evidence type="ECO:0000256" key="11">
    <source>
        <dbReference type="ARBA" id="ARBA00022840"/>
    </source>
</evidence>
<comment type="subunit">
    <text evidence="5 16">Homodimer.</text>
</comment>
<organism evidence="17 18">
    <name type="scientific">Rhodothermus marinus (strain ATCC 43812 / DSM 4252 / R-10)</name>
    <name type="common">Rhodothermus obamensis</name>
    <dbReference type="NCBI Taxonomy" id="518766"/>
    <lineage>
        <taxon>Bacteria</taxon>
        <taxon>Pseudomonadati</taxon>
        <taxon>Rhodothermota</taxon>
        <taxon>Rhodothermia</taxon>
        <taxon>Rhodothermales</taxon>
        <taxon>Rhodothermaceae</taxon>
        <taxon>Rhodothermus</taxon>
    </lineage>
</organism>
<feature type="active site" description="Proton acceptor" evidence="16">
    <location>
        <position position="102"/>
    </location>
</feature>
<dbReference type="EC" id="2.7.1.33" evidence="6 16"/>
<keyword evidence="10 16" id="KW-0418">Kinase</keyword>
<evidence type="ECO:0000256" key="3">
    <source>
        <dbReference type="ARBA" id="ARBA00004496"/>
    </source>
</evidence>
<evidence type="ECO:0000313" key="17">
    <source>
        <dbReference type="EMBL" id="ACY47287.1"/>
    </source>
</evidence>
<feature type="binding site" evidence="16">
    <location>
        <position position="93"/>
    </location>
    <ligand>
        <name>substrate</name>
    </ligand>
</feature>
<evidence type="ECO:0000256" key="7">
    <source>
        <dbReference type="ARBA" id="ARBA00022490"/>
    </source>
</evidence>
<dbReference type="SUPFAM" id="SSF53067">
    <property type="entry name" value="Actin-like ATPase domain"/>
    <property type="match status" value="2"/>
</dbReference>
<dbReference type="InterPro" id="IPR004619">
    <property type="entry name" value="Type_III_PanK"/>
</dbReference>
<evidence type="ECO:0000256" key="8">
    <source>
        <dbReference type="ARBA" id="ARBA00022679"/>
    </source>
</evidence>
<keyword evidence="12 16" id="KW-0630">Potassium</keyword>
<evidence type="ECO:0000256" key="10">
    <source>
        <dbReference type="ARBA" id="ARBA00022777"/>
    </source>
</evidence>
<dbReference type="AlphaFoldDB" id="D0ME63"/>
<evidence type="ECO:0000256" key="6">
    <source>
        <dbReference type="ARBA" id="ARBA00012102"/>
    </source>
</evidence>
<dbReference type="NCBIfam" id="TIGR00671">
    <property type="entry name" value="baf"/>
    <property type="match status" value="1"/>
</dbReference>
<evidence type="ECO:0000256" key="15">
    <source>
        <dbReference type="ARBA" id="ARBA00040883"/>
    </source>
</evidence>
<comment type="pathway">
    <text evidence="4 16">Cofactor biosynthesis; coenzyme A biosynthesis; CoA from (R)-pantothenate: step 1/5.</text>
</comment>
<dbReference type="HAMAP" id="MF_01274">
    <property type="entry name" value="Pantothen_kinase_3"/>
    <property type="match status" value="1"/>
</dbReference>
<dbReference type="GO" id="GO:0015937">
    <property type="term" value="P:coenzyme A biosynthetic process"/>
    <property type="evidence" value="ECO:0007669"/>
    <property type="project" value="UniProtKB-UniRule"/>
</dbReference>
<evidence type="ECO:0000256" key="4">
    <source>
        <dbReference type="ARBA" id="ARBA00005225"/>
    </source>
</evidence>
<accession>D0ME63</accession>
<comment type="caution">
    <text evidence="16">Lacks conserved residue(s) required for the propagation of feature annotation.</text>
</comment>
<feature type="binding site" evidence="16">
    <location>
        <position position="181"/>
    </location>
    <ligand>
        <name>substrate</name>
    </ligand>
</feature>
<reference evidence="17 18" key="1">
    <citation type="journal article" date="2009" name="Stand. Genomic Sci.">
        <title>Complete genome sequence of Rhodothermus marinus type strain (R-10).</title>
        <authorList>
            <person name="Nolan M."/>
            <person name="Tindall B.J."/>
            <person name="Pomrenke H."/>
            <person name="Lapidus A."/>
            <person name="Copeland A."/>
            <person name="Glavina Del Rio T."/>
            <person name="Lucas S."/>
            <person name="Chen F."/>
            <person name="Tice H."/>
            <person name="Cheng J.F."/>
            <person name="Saunders E."/>
            <person name="Han C."/>
            <person name="Bruce D."/>
            <person name="Goodwin L."/>
            <person name="Chain P."/>
            <person name="Pitluck S."/>
            <person name="Ovchinikova G."/>
            <person name="Pati A."/>
            <person name="Ivanova N."/>
            <person name="Mavromatis K."/>
            <person name="Chen A."/>
            <person name="Palaniappan K."/>
            <person name="Land M."/>
            <person name="Hauser L."/>
            <person name="Chang Y.J."/>
            <person name="Jeffries C.D."/>
            <person name="Brettin T."/>
            <person name="Goker M."/>
            <person name="Bristow J."/>
            <person name="Eisen J.A."/>
            <person name="Markowitz V."/>
            <person name="Hugenholtz P."/>
            <person name="Kyrpides N.C."/>
            <person name="Klenk H.P."/>
            <person name="Detter J.C."/>
        </authorList>
    </citation>
    <scope>NUCLEOTIDE SEQUENCE [LARGE SCALE GENOMIC DNA]</scope>
    <source>
        <strain evidence="18">ATCC 43812 / DSM 4252 / R-10</strain>
    </source>
</reference>
<dbReference type="Proteomes" id="UP000002221">
    <property type="component" value="Chromosome"/>
</dbReference>
<dbReference type="CDD" id="cd24015">
    <property type="entry name" value="ASKHA_NBD_PanK-III"/>
    <property type="match status" value="1"/>
</dbReference>
<dbReference type="HOGENOM" id="CLU_066627_1_0_10"/>
<dbReference type="RefSeq" id="WP_012842899.1">
    <property type="nucleotide sequence ID" value="NC_013501.1"/>
</dbReference>
<comment type="function">
    <text evidence="16">Catalyzes the phosphorylation of pantothenate (Pan), the first step in CoA biosynthesis.</text>
</comment>
<keyword evidence="8 16" id="KW-0808">Transferase</keyword>
<feature type="binding site" evidence="16">
    <location>
        <position position="129"/>
    </location>
    <ligand>
        <name>ATP</name>
        <dbReference type="ChEBI" id="CHEBI:30616"/>
    </ligand>
</feature>
<comment type="catalytic activity">
    <reaction evidence="1 16">
        <text>(R)-pantothenate + ATP = (R)-4'-phosphopantothenate + ADP + H(+)</text>
        <dbReference type="Rhea" id="RHEA:16373"/>
        <dbReference type="ChEBI" id="CHEBI:10986"/>
        <dbReference type="ChEBI" id="CHEBI:15378"/>
        <dbReference type="ChEBI" id="CHEBI:29032"/>
        <dbReference type="ChEBI" id="CHEBI:30616"/>
        <dbReference type="ChEBI" id="CHEBI:456216"/>
        <dbReference type="EC" id="2.7.1.33"/>
    </reaction>
</comment>
<keyword evidence="13 16" id="KW-0173">Coenzyme A biosynthesis</keyword>
<protein>
    <recommendedName>
        <fullName evidence="15 16">Type III pantothenate kinase</fullName>
        <ecNumber evidence="6 16">2.7.1.33</ecNumber>
    </recommendedName>
    <alternativeName>
        <fullName evidence="16">PanK-III</fullName>
    </alternativeName>
    <alternativeName>
        <fullName evidence="16">Pantothenic acid kinase</fullName>
    </alternativeName>
</protein>
<dbReference type="Pfam" id="PF03309">
    <property type="entry name" value="Pan_kinase"/>
    <property type="match status" value="1"/>
</dbReference>
<dbReference type="InterPro" id="IPR043129">
    <property type="entry name" value="ATPase_NBD"/>
</dbReference>
<evidence type="ECO:0000256" key="5">
    <source>
        <dbReference type="ARBA" id="ARBA00011738"/>
    </source>
</evidence>
<feature type="binding site" evidence="16">
    <location>
        <begin position="100"/>
        <end position="103"/>
    </location>
    <ligand>
        <name>substrate</name>
    </ligand>
</feature>
<dbReference type="eggNOG" id="COG1521">
    <property type="taxonomic scope" value="Bacteria"/>
</dbReference>
<evidence type="ECO:0000256" key="16">
    <source>
        <dbReference type="HAMAP-Rule" id="MF_01274"/>
    </source>
</evidence>
<dbReference type="UniPathway" id="UPA00241">
    <property type="reaction ID" value="UER00352"/>
</dbReference>
<evidence type="ECO:0000256" key="13">
    <source>
        <dbReference type="ARBA" id="ARBA00022993"/>
    </source>
</evidence>
<dbReference type="EMBL" id="CP001807">
    <property type="protein sequence ID" value="ACY47287.1"/>
    <property type="molecule type" value="Genomic_DNA"/>
</dbReference>
<evidence type="ECO:0000313" key="18">
    <source>
        <dbReference type="Proteomes" id="UP000002221"/>
    </source>
</evidence>
<dbReference type="Gene3D" id="3.30.420.40">
    <property type="match status" value="2"/>
</dbReference>
<dbReference type="GO" id="GO:0004594">
    <property type="term" value="F:pantothenate kinase activity"/>
    <property type="evidence" value="ECO:0007669"/>
    <property type="project" value="UniProtKB-UniRule"/>
</dbReference>
<comment type="cofactor">
    <cofactor evidence="2">
        <name>K(+)</name>
        <dbReference type="ChEBI" id="CHEBI:29103"/>
    </cofactor>
</comment>
<dbReference type="GO" id="GO:0005737">
    <property type="term" value="C:cytoplasm"/>
    <property type="evidence" value="ECO:0007669"/>
    <property type="project" value="UniProtKB-SubCell"/>
</dbReference>
<comment type="cofactor">
    <cofactor evidence="16">
        <name>NH4(+)</name>
        <dbReference type="ChEBI" id="CHEBI:28938"/>
    </cofactor>
    <cofactor evidence="16">
        <name>K(+)</name>
        <dbReference type="ChEBI" id="CHEBI:29103"/>
    </cofactor>
    <text evidence="16">A monovalent cation. Ammonium or potassium.</text>
</comment>
<evidence type="ECO:0000256" key="14">
    <source>
        <dbReference type="ARBA" id="ARBA00038036"/>
    </source>
</evidence>
<proteinExistence type="inferred from homology"/>
<keyword evidence="18" id="KW-1185">Reference proteome</keyword>
<feature type="binding site" evidence="16">
    <location>
        <begin position="7"/>
        <end position="14"/>
    </location>
    <ligand>
        <name>ATP</name>
        <dbReference type="ChEBI" id="CHEBI:30616"/>
    </ligand>
</feature>
<evidence type="ECO:0000256" key="2">
    <source>
        <dbReference type="ARBA" id="ARBA00001958"/>
    </source>
</evidence>
<comment type="similarity">
    <text evidence="14 16">Belongs to the type III pantothenate kinase family.</text>
</comment>
<gene>
    <name evidence="16" type="primary">coaX</name>
    <name evidence="17" type="ordered locus">Rmar_0383</name>
</gene>
<dbReference type="GO" id="GO:0005524">
    <property type="term" value="F:ATP binding"/>
    <property type="evidence" value="ECO:0007669"/>
    <property type="project" value="UniProtKB-UniRule"/>
</dbReference>
<dbReference type="PANTHER" id="PTHR34265">
    <property type="entry name" value="TYPE III PANTOTHENATE KINASE"/>
    <property type="match status" value="1"/>
</dbReference>
<name>D0ME63_RHOM4</name>